<dbReference type="Proteomes" id="UP000191285">
    <property type="component" value="Unassembled WGS sequence"/>
</dbReference>
<dbReference type="SUPFAM" id="SSF52833">
    <property type="entry name" value="Thioredoxin-like"/>
    <property type="match status" value="1"/>
</dbReference>
<organism evidence="1 2">
    <name type="scientific">Penicillium steckii</name>
    <dbReference type="NCBI Taxonomy" id="303698"/>
    <lineage>
        <taxon>Eukaryota</taxon>
        <taxon>Fungi</taxon>
        <taxon>Dikarya</taxon>
        <taxon>Ascomycota</taxon>
        <taxon>Pezizomycotina</taxon>
        <taxon>Eurotiomycetes</taxon>
        <taxon>Eurotiomycetidae</taxon>
        <taxon>Eurotiales</taxon>
        <taxon>Aspergillaceae</taxon>
        <taxon>Penicillium</taxon>
    </lineage>
</organism>
<keyword evidence="2" id="KW-1185">Reference proteome</keyword>
<gene>
    <name evidence="1" type="ORF">PENSTE_c001G00130</name>
</gene>
<sequence length="207" mass="23196">MSIPPKYAGIKLSGSTPQETQHTLELYLDYVCPFSAKMFNTFFSLSDTIAQRYGSQLRVVFRQHIQPWHPSSTLTHEAGAAVLRLAPEKFWQFSSALFKAQTEFFDVSVVNETRNQTYARLARLAGSVGVDEKKVLDLLKIPDTPGEDGQLNAGNQVTNDIKWMVKTDRVIGVHVSPTVFFNGVEERGISSGFSPAQWEEWLAQNVV</sequence>
<evidence type="ECO:0000313" key="1">
    <source>
        <dbReference type="EMBL" id="OQE31762.1"/>
    </source>
</evidence>
<reference evidence="2" key="1">
    <citation type="journal article" date="2017" name="Nat. Microbiol.">
        <title>Global analysis of biosynthetic gene clusters reveals vast potential of secondary metabolite production in Penicillium species.</title>
        <authorList>
            <person name="Nielsen J.C."/>
            <person name="Grijseels S."/>
            <person name="Prigent S."/>
            <person name="Ji B."/>
            <person name="Dainat J."/>
            <person name="Nielsen K.F."/>
            <person name="Frisvad J.C."/>
            <person name="Workman M."/>
            <person name="Nielsen J."/>
        </authorList>
    </citation>
    <scope>NUCLEOTIDE SEQUENCE [LARGE SCALE GENOMIC DNA]</scope>
    <source>
        <strain evidence="2">IBT 24891</strain>
    </source>
</reference>
<dbReference type="PANTHER" id="PTHR33875">
    <property type="entry name" value="OS09G0542200 PROTEIN"/>
    <property type="match status" value="1"/>
</dbReference>
<proteinExistence type="predicted"/>
<dbReference type="EMBL" id="MLKD01000001">
    <property type="protein sequence ID" value="OQE31762.1"/>
    <property type="molecule type" value="Genomic_DNA"/>
</dbReference>
<dbReference type="OrthoDB" id="37297at2759"/>
<accession>A0A1V6TZL4</accession>
<evidence type="ECO:0000313" key="2">
    <source>
        <dbReference type="Proteomes" id="UP000191285"/>
    </source>
</evidence>
<dbReference type="Gene3D" id="3.40.30.10">
    <property type="entry name" value="Glutaredoxin"/>
    <property type="match status" value="1"/>
</dbReference>
<protein>
    <submittedName>
        <fullName evidence="1">Uncharacterized protein</fullName>
    </submittedName>
</protein>
<dbReference type="PANTHER" id="PTHR33875:SF2">
    <property type="entry name" value="ACR183CP"/>
    <property type="match status" value="1"/>
</dbReference>
<name>A0A1V6TZL4_9EURO</name>
<dbReference type="InterPro" id="IPR036249">
    <property type="entry name" value="Thioredoxin-like_sf"/>
</dbReference>
<comment type="caution">
    <text evidence="1">The sequence shown here is derived from an EMBL/GenBank/DDBJ whole genome shotgun (WGS) entry which is preliminary data.</text>
</comment>
<dbReference type="STRING" id="303698.A0A1V6TZL4"/>
<dbReference type="AlphaFoldDB" id="A0A1V6TZL4"/>